<reference evidence="14 15" key="1">
    <citation type="submission" date="2024-03" db="EMBL/GenBank/DDBJ databases">
        <title>Adaptation during the transition from Ophiocordyceps entomopathogen to insect associate is accompanied by gene loss and intensified selection.</title>
        <authorList>
            <person name="Ward C.M."/>
            <person name="Onetto C.A."/>
            <person name="Borneman A.R."/>
        </authorList>
    </citation>
    <scope>NUCLEOTIDE SEQUENCE [LARGE SCALE GENOMIC DNA]</scope>
    <source>
        <strain evidence="14">AWRI1</strain>
        <tissue evidence="14">Single Adult Female</tissue>
    </source>
</reference>
<keyword evidence="15" id="KW-1185">Reference proteome</keyword>
<evidence type="ECO:0000256" key="4">
    <source>
        <dbReference type="ARBA" id="ARBA00011738"/>
    </source>
</evidence>
<evidence type="ECO:0000256" key="6">
    <source>
        <dbReference type="ARBA" id="ARBA00022490"/>
    </source>
</evidence>
<gene>
    <name evidence="14" type="ORF">V9T40_011351</name>
</gene>
<dbReference type="PANTHER" id="PTHR10466">
    <property type="entry name" value="PHOSPHOMANNOMUTASE"/>
    <property type="match status" value="1"/>
</dbReference>
<comment type="catalytic activity">
    <reaction evidence="13">
        <text>alpha-D-mannose 1-phosphate = D-mannose 6-phosphate</text>
        <dbReference type="Rhea" id="RHEA:11140"/>
        <dbReference type="ChEBI" id="CHEBI:58409"/>
        <dbReference type="ChEBI" id="CHEBI:58735"/>
        <dbReference type="EC" id="5.4.2.8"/>
    </reaction>
</comment>
<dbReference type="InterPro" id="IPR023214">
    <property type="entry name" value="HAD_sf"/>
</dbReference>
<sequence>MSCKNILCLFDVDGTLTMPRQNIDPDMYTFLTEKLIPNYTVGLVGGSDLSKIHEQMGGSSFDLSDVNYVFAENGLVAFKNGEEIAKQSIANFLGEEKLQKLINYALRYMSEIVLPLKRGTFIEFRTGLINLCPIGRSCTLEERLSFVKFDAEHKIREKFIQCLERDLKDLGLKYSIGGQISIDVFPVGWDKTYCLKYVEEEFKDRIHFFGDKIKPGENDHEIFVDPRVIGHSVTSPEDTKKQLMSIFNLN</sequence>
<dbReference type="GO" id="GO:0006013">
    <property type="term" value="P:mannose metabolic process"/>
    <property type="evidence" value="ECO:0007669"/>
    <property type="project" value="TreeGrafter"/>
</dbReference>
<feature type="binding site" evidence="12">
    <location>
        <position position="11"/>
    </location>
    <ligand>
        <name>Mg(2+)</name>
        <dbReference type="ChEBI" id="CHEBI:18420"/>
        <label>1</label>
    </ligand>
</feature>
<evidence type="ECO:0000256" key="3">
    <source>
        <dbReference type="ARBA" id="ARBA00009736"/>
    </source>
</evidence>
<organism evidence="14 15">
    <name type="scientific">Parthenolecanium corni</name>
    <dbReference type="NCBI Taxonomy" id="536013"/>
    <lineage>
        <taxon>Eukaryota</taxon>
        <taxon>Metazoa</taxon>
        <taxon>Ecdysozoa</taxon>
        <taxon>Arthropoda</taxon>
        <taxon>Hexapoda</taxon>
        <taxon>Insecta</taxon>
        <taxon>Pterygota</taxon>
        <taxon>Neoptera</taxon>
        <taxon>Paraneoptera</taxon>
        <taxon>Hemiptera</taxon>
        <taxon>Sternorrhyncha</taxon>
        <taxon>Coccoidea</taxon>
        <taxon>Coccidae</taxon>
        <taxon>Parthenolecanium</taxon>
    </lineage>
</organism>
<dbReference type="GO" id="GO:0004615">
    <property type="term" value="F:phosphomannomutase activity"/>
    <property type="evidence" value="ECO:0007669"/>
    <property type="project" value="UniProtKB-EC"/>
</dbReference>
<evidence type="ECO:0000256" key="1">
    <source>
        <dbReference type="ARBA" id="ARBA00004496"/>
    </source>
</evidence>
<evidence type="ECO:0000313" key="15">
    <source>
        <dbReference type="Proteomes" id="UP001367676"/>
    </source>
</evidence>
<dbReference type="Gene3D" id="3.40.50.1000">
    <property type="entry name" value="HAD superfamily/HAD-like"/>
    <property type="match status" value="1"/>
</dbReference>
<comment type="cofactor">
    <cofactor evidence="12">
        <name>Mg(2+)</name>
        <dbReference type="ChEBI" id="CHEBI:18420"/>
    </cofactor>
</comment>
<dbReference type="EC" id="5.4.2.8" evidence="5 13"/>
<dbReference type="InterPro" id="IPR006379">
    <property type="entry name" value="HAD-SF_hydro_IIB"/>
</dbReference>
<comment type="subcellular location">
    <subcellularLocation>
        <location evidence="1 13">Cytoplasm</location>
    </subcellularLocation>
</comment>
<dbReference type="Proteomes" id="UP001367676">
    <property type="component" value="Unassembled WGS sequence"/>
</dbReference>
<evidence type="ECO:0000256" key="5">
    <source>
        <dbReference type="ARBA" id="ARBA00012730"/>
    </source>
</evidence>
<comment type="caution">
    <text evidence="14">The sequence shown here is derived from an EMBL/GenBank/DDBJ whole genome shotgun (WGS) entry which is preliminary data.</text>
</comment>
<dbReference type="FunFam" id="3.30.1240.20:FF:000001">
    <property type="entry name" value="Phosphomannomutase"/>
    <property type="match status" value="1"/>
</dbReference>
<dbReference type="SUPFAM" id="SSF56784">
    <property type="entry name" value="HAD-like"/>
    <property type="match status" value="1"/>
</dbReference>
<feature type="active site" description="Proton donor/acceptor" evidence="10">
    <location>
        <position position="13"/>
    </location>
</feature>
<dbReference type="AlphaFoldDB" id="A0AAN9T7S0"/>
<feature type="binding site" evidence="11">
    <location>
        <position position="143"/>
    </location>
    <ligand>
        <name>alpha-D-mannose 1-phosphate</name>
        <dbReference type="ChEBI" id="CHEBI:58409"/>
    </ligand>
</feature>
<evidence type="ECO:0000256" key="11">
    <source>
        <dbReference type="PIRSR" id="PIRSR605002-2"/>
    </source>
</evidence>
<dbReference type="InterPro" id="IPR005002">
    <property type="entry name" value="PMM"/>
</dbReference>
<dbReference type="SFLD" id="SFLDG01140">
    <property type="entry name" value="C2.B:_Phosphomannomutase_and_P"/>
    <property type="match status" value="1"/>
</dbReference>
<evidence type="ECO:0000256" key="12">
    <source>
        <dbReference type="PIRSR" id="PIRSR605002-3"/>
    </source>
</evidence>
<feature type="binding site" evidence="11">
    <location>
        <position position="20"/>
    </location>
    <ligand>
        <name>alpha-D-mannose 1-phosphate</name>
        <dbReference type="ChEBI" id="CHEBI:58409"/>
    </ligand>
</feature>
<feature type="binding site" evidence="12">
    <location>
        <position position="211"/>
    </location>
    <ligand>
        <name>Mg(2+)</name>
        <dbReference type="ChEBI" id="CHEBI:18420"/>
        <label>1</label>
    </ligand>
</feature>
<accession>A0AAN9T7S0</accession>
<evidence type="ECO:0000256" key="2">
    <source>
        <dbReference type="ARBA" id="ARBA00004699"/>
    </source>
</evidence>
<feature type="binding site" evidence="12">
    <location>
        <position position="225"/>
    </location>
    <ligand>
        <name>Mg(2+)</name>
        <dbReference type="ChEBI" id="CHEBI:18420"/>
        <label>1</label>
    </ligand>
</feature>
<dbReference type="SFLD" id="SFLDG01143">
    <property type="entry name" value="C2.B.3:_Phosphomannomutase_Lik"/>
    <property type="match status" value="1"/>
</dbReference>
<dbReference type="NCBIfam" id="TIGR01484">
    <property type="entry name" value="HAD-SF-IIB"/>
    <property type="match status" value="1"/>
</dbReference>
<dbReference type="SFLD" id="SFLDF00445">
    <property type="entry name" value="alpha-phosphomannomutase"/>
    <property type="match status" value="1"/>
</dbReference>
<dbReference type="GO" id="GO:0046872">
    <property type="term" value="F:metal ion binding"/>
    <property type="evidence" value="ECO:0007669"/>
    <property type="project" value="UniProtKB-KW"/>
</dbReference>
<protein>
    <recommendedName>
        <fullName evidence="5 13">Phosphomannomutase</fullName>
        <ecNumber evidence="5 13">5.4.2.8</ecNumber>
    </recommendedName>
</protein>
<keyword evidence="9 13" id="KW-0413">Isomerase</keyword>
<dbReference type="Gene3D" id="3.30.1240.20">
    <property type="match status" value="1"/>
</dbReference>
<dbReference type="InterPro" id="IPR043169">
    <property type="entry name" value="PMM_cap"/>
</dbReference>
<feature type="binding site" evidence="11">
    <location>
        <position position="125"/>
    </location>
    <ligand>
        <name>alpha-D-mannose 1-phosphate</name>
        <dbReference type="ChEBI" id="CHEBI:58409"/>
    </ligand>
</feature>
<evidence type="ECO:0000256" key="13">
    <source>
        <dbReference type="RuleBase" id="RU361118"/>
    </source>
</evidence>
<feature type="active site" description="Nucleophile" evidence="10">
    <location>
        <position position="11"/>
    </location>
</feature>
<feature type="binding site" evidence="11">
    <location>
        <position position="136"/>
    </location>
    <ligand>
        <name>alpha-D-mannose 1-phosphate</name>
        <dbReference type="ChEBI" id="CHEBI:58409"/>
    </ligand>
</feature>
<proteinExistence type="inferred from homology"/>
<comment type="subunit">
    <text evidence="4 13">Homodimer.</text>
</comment>
<comment type="similarity">
    <text evidence="3 13">Belongs to the eukaryotic PMM family.</text>
</comment>
<comment type="function">
    <text evidence="13">Involved in the synthesis of the GDP-mannose and dolichol-phosphate-mannose required for a number of critical mannosyl transfer reactions.</text>
</comment>
<keyword evidence="7 12" id="KW-0479">Metal-binding</keyword>
<dbReference type="Pfam" id="PF03332">
    <property type="entry name" value="PMM"/>
    <property type="match status" value="1"/>
</dbReference>
<name>A0AAN9T7S0_9HEMI</name>
<evidence type="ECO:0000256" key="9">
    <source>
        <dbReference type="ARBA" id="ARBA00023235"/>
    </source>
</evidence>
<keyword evidence="6 13" id="KW-0963">Cytoplasm</keyword>
<dbReference type="CDD" id="cd02585">
    <property type="entry name" value="HAD_PMM"/>
    <property type="match status" value="1"/>
</dbReference>
<evidence type="ECO:0000256" key="10">
    <source>
        <dbReference type="PIRSR" id="PIRSR605002-1"/>
    </source>
</evidence>
<dbReference type="GO" id="GO:0009298">
    <property type="term" value="P:GDP-mannose biosynthetic process"/>
    <property type="evidence" value="ECO:0007669"/>
    <property type="project" value="InterPro"/>
</dbReference>
<dbReference type="GO" id="GO:0006487">
    <property type="term" value="P:protein N-linked glycosylation"/>
    <property type="evidence" value="ECO:0007669"/>
    <property type="project" value="TreeGrafter"/>
</dbReference>
<feature type="binding site" evidence="12">
    <location>
        <position position="223"/>
    </location>
    <ligand>
        <name>Mg(2+)</name>
        <dbReference type="ChEBI" id="CHEBI:18420"/>
        <label>1</label>
    </ligand>
</feature>
<dbReference type="SFLD" id="SFLDS00003">
    <property type="entry name" value="Haloacid_Dehalogenase"/>
    <property type="match status" value="1"/>
</dbReference>
<evidence type="ECO:0000256" key="8">
    <source>
        <dbReference type="ARBA" id="ARBA00022842"/>
    </source>
</evidence>
<feature type="binding site" evidence="11">
    <location>
        <position position="183"/>
    </location>
    <ligand>
        <name>alpha-D-mannose 1-phosphate</name>
        <dbReference type="ChEBI" id="CHEBI:58409"/>
    </ligand>
</feature>
<dbReference type="EMBL" id="JBBCAQ010000037">
    <property type="protein sequence ID" value="KAK7574160.1"/>
    <property type="molecule type" value="Genomic_DNA"/>
</dbReference>
<feature type="binding site" evidence="11">
    <location>
        <position position="181"/>
    </location>
    <ligand>
        <name>alpha-D-mannose 1-phosphate</name>
        <dbReference type="ChEBI" id="CHEBI:58409"/>
    </ligand>
</feature>
<dbReference type="InterPro" id="IPR036412">
    <property type="entry name" value="HAD-like_sf"/>
</dbReference>
<keyword evidence="8 12" id="KW-0460">Magnesium</keyword>
<evidence type="ECO:0000313" key="14">
    <source>
        <dbReference type="EMBL" id="KAK7574160.1"/>
    </source>
</evidence>
<dbReference type="PANTHER" id="PTHR10466:SF0">
    <property type="entry name" value="PHOSPHOMANNOMUTASE"/>
    <property type="match status" value="1"/>
</dbReference>
<feature type="binding site" evidence="12">
    <location>
        <position position="13"/>
    </location>
    <ligand>
        <name>Mg(2+)</name>
        <dbReference type="ChEBI" id="CHEBI:18420"/>
        <label>1</label>
    </ligand>
</feature>
<dbReference type="GO" id="GO:0005829">
    <property type="term" value="C:cytosol"/>
    <property type="evidence" value="ECO:0007669"/>
    <property type="project" value="TreeGrafter"/>
</dbReference>
<comment type="pathway">
    <text evidence="2 13">Nucleotide-sugar biosynthesis; GDP-alpha-D-mannose biosynthesis; alpha-D-mannose 1-phosphate from D-fructose 6-phosphate: step 2/2.</text>
</comment>
<evidence type="ECO:0000256" key="7">
    <source>
        <dbReference type="ARBA" id="ARBA00022723"/>
    </source>
</evidence>